<protein>
    <submittedName>
        <fullName evidence="1">Uncharacterized protein</fullName>
    </submittedName>
</protein>
<dbReference type="EMBL" id="JADYXP020000002">
    <property type="protein sequence ID" value="KAL0130393.1"/>
    <property type="molecule type" value="Genomic_DNA"/>
</dbReference>
<evidence type="ECO:0000313" key="1">
    <source>
        <dbReference type="EMBL" id="KAL0130393.1"/>
    </source>
</evidence>
<comment type="caution">
    <text evidence="1">The sequence shown here is derived from an EMBL/GenBank/DDBJ whole genome shotgun (WGS) entry which is preliminary data.</text>
</comment>
<gene>
    <name evidence="1" type="ORF">PUN28_002215</name>
</gene>
<sequence>MGKQKEACEILQKGGEMNKVENVDVREVVRKHCLHQGEEWNEEASKRLKEERERKAKEEKESPFGNRDFAKKVRIRVAKRFG</sequence>
<keyword evidence="2" id="KW-1185">Reference proteome</keyword>
<accession>A0AAW2GT51</accession>
<evidence type="ECO:0000313" key="2">
    <source>
        <dbReference type="Proteomes" id="UP001430953"/>
    </source>
</evidence>
<dbReference type="AlphaFoldDB" id="A0AAW2GT51"/>
<organism evidence="1 2">
    <name type="scientific">Cardiocondyla obscurior</name>
    <dbReference type="NCBI Taxonomy" id="286306"/>
    <lineage>
        <taxon>Eukaryota</taxon>
        <taxon>Metazoa</taxon>
        <taxon>Ecdysozoa</taxon>
        <taxon>Arthropoda</taxon>
        <taxon>Hexapoda</taxon>
        <taxon>Insecta</taxon>
        <taxon>Pterygota</taxon>
        <taxon>Neoptera</taxon>
        <taxon>Endopterygota</taxon>
        <taxon>Hymenoptera</taxon>
        <taxon>Apocrita</taxon>
        <taxon>Aculeata</taxon>
        <taxon>Formicoidea</taxon>
        <taxon>Formicidae</taxon>
        <taxon>Myrmicinae</taxon>
        <taxon>Cardiocondyla</taxon>
    </lineage>
</organism>
<dbReference type="Proteomes" id="UP001430953">
    <property type="component" value="Unassembled WGS sequence"/>
</dbReference>
<proteinExistence type="predicted"/>
<name>A0AAW2GT51_9HYME</name>
<reference evidence="1 2" key="1">
    <citation type="submission" date="2023-03" db="EMBL/GenBank/DDBJ databases">
        <title>High recombination rates correlate with genetic variation in Cardiocondyla obscurior ants.</title>
        <authorList>
            <person name="Errbii M."/>
        </authorList>
    </citation>
    <scope>NUCLEOTIDE SEQUENCE [LARGE SCALE GENOMIC DNA]</scope>
    <source>
        <strain evidence="1">Alpha-2009</strain>
        <tissue evidence="1">Whole body</tissue>
    </source>
</reference>